<keyword evidence="1" id="KW-0812">Transmembrane</keyword>
<protein>
    <submittedName>
        <fullName evidence="2">Uncharacterized protein</fullName>
    </submittedName>
</protein>
<dbReference type="Proteomes" id="UP000632138">
    <property type="component" value="Unassembled WGS sequence"/>
</dbReference>
<gene>
    <name evidence="2" type="ORF">JIG36_28025</name>
</gene>
<comment type="caution">
    <text evidence="2">The sequence shown here is derived from an EMBL/GenBank/DDBJ whole genome shotgun (WGS) entry which is preliminary data.</text>
</comment>
<accession>A0ABS2AHV1</accession>
<evidence type="ECO:0000313" key="3">
    <source>
        <dbReference type="Proteomes" id="UP000632138"/>
    </source>
</evidence>
<proteinExistence type="predicted"/>
<keyword evidence="1" id="KW-0472">Membrane</keyword>
<dbReference type="RefSeq" id="WP_203379396.1">
    <property type="nucleotide sequence ID" value="NZ_JAENHP010000010.1"/>
</dbReference>
<evidence type="ECO:0000313" key="2">
    <source>
        <dbReference type="EMBL" id="MBM2619407.1"/>
    </source>
</evidence>
<feature type="transmembrane region" description="Helical" evidence="1">
    <location>
        <begin position="68"/>
        <end position="90"/>
    </location>
</feature>
<keyword evidence="1" id="KW-1133">Transmembrane helix</keyword>
<keyword evidence="3" id="KW-1185">Reference proteome</keyword>
<evidence type="ECO:0000256" key="1">
    <source>
        <dbReference type="SAM" id="Phobius"/>
    </source>
</evidence>
<sequence length="150" mass="16074">MDHEVAGPEALEVVELARRGVAAIAPEEMVLFEEAAAVWRDGNLRNDIADGTPGGTARIGLPTFLNTALVFEIVTGALGNVLGNAAYAGMGKRRWWRRRQKPQATVVIDAGQRAALHAVCMRNAQDLGMSERKARVLADSVFGPILESAP</sequence>
<dbReference type="EMBL" id="JAENHP010000010">
    <property type="protein sequence ID" value="MBM2619407.1"/>
    <property type="molecule type" value="Genomic_DNA"/>
</dbReference>
<reference evidence="2 3" key="1">
    <citation type="submission" date="2021-01" db="EMBL/GenBank/DDBJ databases">
        <title>Actinoplanes sp. nov. LDG1-06 isolated from lichen.</title>
        <authorList>
            <person name="Saeng-In P."/>
            <person name="Phongsopitanun W."/>
            <person name="Kanchanasin P."/>
            <person name="Yuki M."/>
            <person name="Kudo T."/>
            <person name="Ohkuma M."/>
            <person name="Tanasupawat S."/>
        </authorList>
    </citation>
    <scope>NUCLEOTIDE SEQUENCE [LARGE SCALE GENOMIC DNA]</scope>
    <source>
        <strain evidence="2 3">LDG1-06</strain>
    </source>
</reference>
<name>A0ABS2AHV1_9ACTN</name>
<organism evidence="2 3">
    <name type="scientific">Paractinoplanes ovalisporus</name>
    <dbReference type="NCBI Taxonomy" id="2810368"/>
    <lineage>
        <taxon>Bacteria</taxon>
        <taxon>Bacillati</taxon>
        <taxon>Actinomycetota</taxon>
        <taxon>Actinomycetes</taxon>
        <taxon>Micromonosporales</taxon>
        <taxon>Micromonosporaceae</taxon>
        <taxon>Paractinoplanes</taxon>
    </lineage>
</organism>